<keyword evidence="2" id="KW-1185">Reference proteome</keyword>
<comment type="caution">
    <text evidence="1">The sequence shown here is derived from an EMBL/GenBank/DDBJ whole genome shotgun (WGS) entry which is preliminary data.</text>
</comment>
<dbReference type="InterPro" id="IPR011051">
    <property type="entry name" value="RmlC_Cupin_sf"/>
</dbReference>
<name>A0ABS5KP59_9ACTN</name>
<dbReference type="SUPFAM" id="SSF51182">
    <property type="entry name" value="RmlC-like cupins"/>
    <property type="match status" value="1"/>
</dbReference>
<evidence type="ECO:0000313" key="1">
    <source>
        <dbReference type="EMBL" id="MBS2547853.1"/>
    </source>
</evidence>
<gene>
    <name evidence="1" type="ORF">KGQ19_13355</name>
</gene>
<evidence type="ECO:0000313" key="2">
    <source>
        <dbReference type="Proteomes" id="UP000730482"/>
    </source>
</evidence>
<accession>A0ABS5KP59</accession>
<organism evidence="1 2">
    <name type="scientific">Catenulispora pinistramenti</name>
    <dbReference type="NCBI Taxonomy" id="2705254"/>
    <lineage>
        <taxon>Bacteria</taxon>
        <taxon>Bacillati</taxon>
        <taxon>Actinomycetota</taxon>
        <taxon>Actinomycetes</taxon>
        <taxon>Catenulisporales</taxon>
        <taxon>Catenulisporaceae</taxon>
        <taxon>Catenulispora</taxon>
    </lineage>
</organism>
<proteinExistence type="predicted"/>
<dbReference type="RefSeq" id="WP_212009434.1">
    <property type="nucleotide sequence ID" value="NZ_JAAFYZ010000036.1"/>
</dbReference>
<protein>
    <submittedName>
        <fullName evidence="1">Uncharacterized protein</fullName>
    </submittedName>
</protein>
<dbReference type="Proteomes" id="UP000730482">
    <property type="component" value="Unassembled WGS sequence"/>
</dbReference>
<reference evidence="1 2" key="1">
    <citation type="submission" date="2020-02" db="EMBL/GenBank/DDBJ databases">
        <title>Acidophilic actinobacteria isolated from forest soil.</title>
        <authorList>
            <person name="Golinska P."/>
        </authorList>
    </citation>
    <scope>NUCLEOTIDE SEQUENCE [LARGE SCALE GENOMIC DNA]</scope>
    <source>
        <strain evidence="1 2">NL8</strain>
    </source>
</reference>
<dbReference type="EMBL" id="JAAFYZ010000036">
    <property type="protein sequence ID" value="MBS2547853.1"/>
    <property type="molecule type" value="Genomic_DNA"/>
</dbReference>
<sequence length="366" mass="40712">MTIVWSDPENHDRLTLLGSRDALSSGCRDDGIPEAITGILAGPEQGRTDATGALKQLQELLEQIRHTPEGAARVERMNAFVRTLGQADNLAAFLELMRASIRSARPSDHEITERSRASRAHCIYGWSGQSLLLASEMHPLPSTSPAGDGVEEIMGSALAEWVASIHVWQPNPEAQGFESVKRFEPNAIVEPPHSHPFSFVSYVSVGEMRQSIYEEADGPAPAGSADRYQDVDLERVDGVWPPHQEYVRSRLRTTEDRLLLKQGQSYFMPPDMIHDVEVDRAAAVDRPAITFFLRAETVQVPKSYMVPSMADFHRDNPELTSRAKSLAPEEWDAMLEAMARYLRGDADHLRLGEVFECGSSYAFLNV</sequence>